<keyword evidence="2" id="KW-1185">Reference proteome</keyword>
<evidence type="ECO:0000313" key="1">
    <source>
        <dbReference type="EMBL" id="KAK3714578.1"/>
    </source>
</evidence>
<comment type="caution">
    <text evidence="1">The sequence shown here is derived from an EMBL/GenBank/DDBJ whole genome shotgun (WGS) entry which is preliminary data.</text>
</comment>
<dbReference type="AlphaFoldDB" id="A0AAE1CMT8"/>
<reference evidence="1" key="1">
    <citation type="journal article" date="2023" name="G3 (Bethesda)">
        <title>A reference genome for the long-term kleptoplast-retaining sea slug Elysia crispata morphotype clarki.</title>
        <authorList>
            <person name="Eastman K.E."/>
            <person name="Pendleton A.L."/>
            <person name="Shaikh M.A."/>
            <person name="Suttiyut T."/>
            <person name="Ogas R."/>
            <person name="Tomko P."/>
            <person name="Gavelis G."/>
            <person name="Widhalm J.R."/>
            <person name="Wisecaver J.H."/>
        </authorList>
    </citation>
    <scope>NUCLEOTIDE SEQUENCE</scope>
    <source>
        <strain evidence="1">ECLA1</strain>
    </source>
</reference>
<accession>A0AAE1CMT8</accession>
<gene>
    <name evidence="1" type="ORF">RRG08_020834</name>
</gene>
<evidence type="ECO:0000313" key="2">
    <source>
        <dbReference type="Proteomes" id="UP001283361"/>
    </source>
</evidence>
<proteinExistence type="predicted"/>
<protein>
    <submittedName>
        <fullName evidence="1">Uncharacterized protein</fullName>
    </submittedName>
</protein>
<dbReference type="Proteomes" id="UP001283361">
    <property type="component" value="Unassembled WGS sequence"/>
</dbReference>
<dbReference type="EMBL" id="JAWDGP010007534">
    <property type="protein sequence ID" value="KAK3714578.1"/>
    <property type="molecule type" value="Genomic_DNA"/>
</dbReference>
<sequence length="92" mass="10008">MANSRVAPKQSPRHLPTQCCTGSPKHFVTDKSEPLKTLTKCLSVAAPAQWLDLAERLLQVGGCLMVSKVSGQESAMDTWFELLLVNGVQARV</sequence>
<organism evidence="1 2">
    <name type="scientific">Elysia crispata</name>
    <name type="common">lettuce slug</name>
    <dbReference type="NCBI Taxonomy" id="231223"/>
    <lineage>
        <taxon>Eukaryota</taxon>
        <taxon>Metazoa</taxon>
        <taxon>Spiralia</taxon>
        <taxon>Lophotrochozoa</taxon>
        <taxon>Mollusca</taxon>
        <taxon>Gastropoda</taxon>
        <taxon>Heterobranchia</taxon>
        <taxon>Euthyneura</taxon>
        <taxon>Panpulmonata</taxon>
        <taxon>Sacoglossa</taxon>
        <taxon>Placobranchoidea</taxon>
        <taxon>Plakobranchidae</taxon>
        <taxon>Elysia</taxon>
    </lineage>
</organism>
<name>A0AAE1CMT8_9GAST</name>